<evidence type="ECO:0000256" key="1">
    <source>
        <dbReference type="ARBA" id="ARBA00007277"/>
    </source>
</evidence>
<sequence length="356" mass="38455">MITSARPLVIAHRGASGYRPEHTRSAYELAFALGADAVEPDIVASKDGVLVLRHENEISGTTDVAKRSEFVSRKTTKVIDGVSLTGWFTEDFTWAELATLRATERIPAVRQASSSFDGHEGILRLVDLLDIIDAATMSARRPLVLVAEIKHPTYFESIGLPLDELFADAVRGWATPDNLIVECFEQSVLTKIRARGIPGRLVFLAEAKGAPADLVASSGGKARSYADHLTPAGLSRLAAEVDGVSVSRKLLLKLDLTKNAVGVTDLVTRAHAAGLIVFCWTLRAENKFLAKNNRVRGEVFAYGNWRREFELLYSSGVDGVFADQPDLALAARPAAPLPAVVLPNEGETSAKGRASR</sequence>
<evidence type="ECO:0000256" key="4">
    <source>
        <dbReference type="ARBA" id="ARBA00022798"/>
    </source>
</evidence>
<dbReference type="PANTHER" id="PTHR43620:SF7">
    <property type="entry name" value="GLYCEROPHOSPHODIESTER PHOSPHODIESTERASE GDPD5-RELATED"/>
    <property type="match status" value="1"/>
</dbReference>
<evidence type="ECO:0000256" key="6">
    <source>
        <dbReference type="ARBA" id="ARBA00047512"/>
    </source>
</evidence>
<proteinExistence type="inferred from homology"/>
<organism evidence="8 9">
    <name type="scientific">Conyzicola nivalis</name>
    <dbReference type="NCBI Taxonomy" id="1477021"/>
    <lineage>
        <taxon>Bacteria</taxon>
        <taxon>Bacillati</taxon>
        <taxon>Actinomycetota</taxon>
        <taxon>Actinomycetes</taxon>
        <taxon>Micrococcales</taxon>
        <taxon>Microbacteriaceae</taxon>
        <taxon>Conyzicola</taxon>
    </lineage>
</organism>
<dbReference type="EC" id="3.1.4.46" evidence="2"/>
<accession>A0ABV2QNV0</accession>
<comment type="similarity">
    <text evidence="1">Belongs to the glycerophosphoryl diester phosphodiesterase family.</text>
</comment>
<evidence type="ECO:0000256" key="2">
    <source>
        <dbReference type="ARBA" id="ARBA00012247"/>
    </source>
</evidence>
<gene>
    <name evidence="8" type="ORF">ABIE21_002234</name>
</gene>
<keyword evidence="9" id="KW-1185">Reference proteome</keyword>
<comment type="catalytic activity">
    <reaction evidence="6">
        <text>a sn-glycero-3-phosphodiester + H2O = an alcohol + sn-glycerol 3-phosphate + H(+)</text>
        <dbReference type="Rhea" id="RHEA:12969"/>
        <dbReference type="ChEBI" id="CHEBI:15377"/>
        <dbReference type="ChEBI" id="CHEBI:15378"/>
        <dbReference type="ChEBI" id="CHEBI:30879"/>
        <dbReference type="ChEBI" id="CHEBI:57597"/>
        <dbReference type="ChEBI" id="CHEBI:83408"/>
        <dbReference type="EC" id="3.1.4.46"/>
    </reaction>
</comment>
<dbReference type="Pfam" id="PF03009">
    <property type="entry name" value="GDPD"/>
    <property type="match status" value="1"/>
</dbReference>
<name>A0ABV2QNV0_9MICO</name>
<keyword evidence="5 8" id="KW-0378">Hydrolase</keyword>
<dbReference type="GO" id="GO:0008889">
    <property type="term" value="F:glycerophosphodiester phosphodiesterase activity"/>
    <property type="evidence" value="ECO:0007669"/>
    <property type="project" value="UniProtKB-EC"/>
</dbReference>
<dbReference type="PANTHER" id="PTHR43620">
    <property type="entry name" value="GLYCEROPHOSPHORYL DIESTER PHOSPHODIESTERASE"/>
    <property type="match status" value="1"/>
</dbReference>
<evidence type="ECO:0000256" key="5">
    <source>
        <dbReference type="ARBA" id="ARBA00022801"/>
    </source>
</evidence>
<dbReference type="SUPFAM" id="SSF51695">
    <property type="entry name" value="PLC-like phosphodiesterases"/>
    <property type="match status" value="1"/>
</dbReference>
<dbReference type="Gene3D" id="3.20.20.190">
    <property type="entry name" value="Phosphatidylinositol (PI) phosphodiesterase"/>
    <property type="match status" value="1"/>
</dbReference>
<reference evidence="8 9" key="1">
    <citation type="submission" date="2024-06" db="EMBL/GenBank/DDBJ databases">
        <title>Sorghum-associated microbial communities from plants grown in Nebraska, USA.</title>
        <authorList>
            <person name="Schachtman D."/>
        </authorList>
    </citation>
    <scope>NUCLEOTIDE SEQUENCE [LARGE SCALE GENOMIC DNA]</scope>
    <source>
        <strain evidence="8 9">2857</strain>
    </source>
</reference>
<evidence type="ECO:0000259" key="7">
    <source>
        <dbReference type="PROSITE" id="PS51704"/>
    </source>
</evidence>
<comment type="caution">
    <text evidence="8">The sequence shown here is derived from an EMBL/GenBank/DDBJ whole genome shotgun (WGS) entry which is preliminary data.</text>
</comment>
<dbReference type="InterPro" id="IPR030395">
    <property type="entry name" value="GP_PDE_dom"/>
</dbReference>
<protein>
    <recommendedName>
        <fullName evidence="2">glycerophosphodiester phosphodiesterase</fullName>
        <ecNumber evidence="2">3.1.4.46</ecNumber>
    </recommendedName>
</protein>
<evidence type="ECO:0000256" key="3">
    <source>
        <dbReference type="ARBA" id="ARBA00022729"/>
    </source>
</evidence>
<evidence type="ECO:0000313" key="8">
    <source>
        <dbReference type="EMBL" id="MET4582724.1"/>
    </source>
</evidence>
<keyword evidence="3" id="KW-0732">Signal</keyword>
<feature type="domain" description="GP-PDE" evidence="7">
    <location>
        <begin position="7"/>
        <end position="332"/>
    </location>
</feature>
<dbReference type="InterPro" id="IPR017946">
    <property type="entry name" value="PLC-like_Pdiesterase_TIM-brl"/>
</dbReference>
<dbReference type="PROSITE" id="PS51704">
    <property type="entry name" value="GP_PDE"/>
    <property type="match status" value="1"/>
</dbReference>
<keyword evidence="4" id="KW-0319">Glycerol metabolism</keyword>
<dbReference type="EMBL" id="JBEPSJ010000002">
    <property type="protein sequence ID" value="MET4582724.1"/>
    <property type="molecule type" value="Genomic_DNA"/>
</dbReference>
<dbReference type="Proteomes" id="UP001549257">
    <property type="component" value="Unassembled WGS sequence"/>
</dbReference>
<evidence type="ECO:0000313" key="9">
    <source>
        <dbReference type="Proteomes" id="UP001549257"/>
    </source>
</evidence>